<dbReference type="PANTHER" id="PTHR43794">
    <property type="entry name" value="AMINOHYDROLASE SSNA-RELATED"/>
    <property type="match status" value="1"/>
</dbReference>
<keyword evidence="1 4" id="KW-0378">Hydrolase</keyword>
<reference evidence="3 5" key="1">
    <citation type="submission" date="2016-10" db="EMBL/GenBank/DDBJ databases">
        <authorList>
            <person name="de Groot N.N."/>
        </authorList>
    </citation>
    <scope>NUCLEOTIDE SEQUENCE [LARGE SCALE GENOMIC DNA]</scope>
    <source>
        <strain evidence="3 5">WG14</strain>
    </source>
</reference>
<dbReference type="Pfam" id="PF01979">
    <property type="entry name" value="Amidohydro_1"/>
    <property type="match status" value="1"/>
</dbReference>
<dbReference type="Proteomes" id="UP000297288">
    <property type="component" value="Unassembled WGS sequence"/>
</dbReference>
<evidence type="ECO:0000313" key="5">
    <source>
        <dbReference type="Proteomes" id="UP000199322"/>
    </source>
</evidence>
<evidence type="ECO:0000256" key="1">
    <source>
        <dbReference type="ARBA" id="ARBA00022801"/>
    </source>
</evidence>
<proteinExistence type="predicted"/>
<evidence type="ECO:0000259" key="2">
    <source>
        <dbReference type="Pfam" id="PF01979"/>
    </source>
</evidence>
<dbReference type="InterPro" id="IPR006680">
    <property type="entry name" value="Amidohydro-rel"/>
</dbReference>
<dbReference type="PANTHER" id="PTHR43794:SF11">
    <property type="entry name" value="AMIDOHYDROLASE-RELATED DOMAIN-CONTAINING PROTEIN"/>
    <property type="match status" value="1"/>
</dbReference>
<dbReference type="EMBL" id="SRME01000001">
    <property type="protein sequence ID" value="TGG89097.1"/>
    <property type="molecule type" value="Genomic_DNA"/>
</dbReference>
<dbReference type="AlphaFoldDB" id="A0A1G6I5H3"/>
<evidence type="ECO:0000313" key="4">
    <source>
        <dbReference type="EMBL" id="TGG89097.1"/>
    </source>
</evidence>
<dbReference type="EMBL" id="FMYV01000001">
    <property type="protein sequence ID" value="SDC01777.1"/>
    <property type="molecule type" value="Genomic_DNA"/>
</dbReference>
<dbReference type="Gene3D" id="3.20.20.140">
    <property type="entry name" value="Metal-dependent hydrolases"/>
    <property type="match status" value="1"/>
</dbReference>
<dbReference type="Gene3D" id="2.30.40.10">
    <property type="entry name" value="Urease, subunit C, domain 1"/>
    <property type="match status" value="1"/>
</dbReference>
<dbReference type="CDD" id="cd01298">
    <property type="entry name" value="ATZ_TRZ_like"/>
    <property type="match status" value="1"/>
</dbReference>
<dbReference type="STRING" id="28234.SAMN04488588_0254"/>
<evidence type="ECO:0000313" key="6">
    <source>
        <dbReference type="Proteomes" id="UP000297288"/>
    </source>
</evidence>
<dbReference type="Proteomes" id="UP000199322">
    <property type="component" value="Unassembled WGS sequence"/>
</dbReference>
<name>A0A1G6I5H3_9BACT</name>
<dbReference type="InterPro" id="IPR011059">
    <property type="entry name" value="Metal-dep_hydrolase_composite"/>
</dbReference>
<sequence length="425" mass="49304">MKYTIFKNPYILKSADSEIKIKSIVLKDDEIYEIMDFQDIPQEIIKQSKIIDLQDKLVLPGFINTHSHSVMSFFKGMADDVDFESWLYKNMLPREELLNEEMAYWGSLLSQMEMVKNGITSFADMYMFTDQIAKATIKTGMRAFISRGLASDNDEEWKRKIKENIDTIEKYNGFEDRIIIGFGPHAPYTVSEEHLKETAKLAEKYNTHIQIHLLESKNENYDLSYIEKTHIFDVPVIAAHCVHVSDEDIKILSKHEVTVSHNPSSNLKLGNGMMPMKQMLEENINITVGTDGSASNNSLNILKEIQLSSLYYKSKYKTDSIKNEEFLRMMWENGGFAFNQKIGRLDEDFKADLIVVNLNAPEFKPFDLQRLKSHILYSMNTSNIEATMVGGKWIYKDYEFVNIKEDEVYENFSECYKEMENSLNN</sequence>
<accession>A0A1G6I5H3</accession>
<dbReference type="InterPro" id="IPR032466">
    <property type="entry name" value="Metal_Hydrolase"/>
</dbReference>
<keyword evidence="5" id="KW-1185">Reference proteome</keyword>
<evidence type="ECO:0000313" key="3">
    <source>
        <dbReference type="EMBL" id="SDC01777.1"/>
    </source>
</evidence>
<gene>
    <name evidence="4" type="ORF">E4650_02565</name>
    <name evidence="3" type="ORF">SAMN04488588_0254</name>
</gene>
<dbReference type="SUPFAM" id="SSF51338">
    <property type="entry name" value="Composite domain of metallo-dependent hydrolases"/>
    <property type="match status" value="1"/>
</dbReference>
<feature type="domain" description="Amidohydrolase-related" evidence="2">
    <location>
        <begin position="57"/>
        <end position="394"/>
    </location>
</feature>
<protein>
    <submittedName>
        <fullName evidence="3">5-methylthioadenosine/S-adenosylhomocysteine deaminase</fullName>
    </submittedName>
    <submittedName>
        <fullName evidence="4">Amidohydrolase</fullName>
    </submittedName>
</protein>
<reference evidence="4 6" key="2">
    <citation type="submission" date="2019-04" db="EMBL/GenBank/DDBJ databases">
        <title>Draft genome sequence data and analysis of a Fermenting Bacterium, Geotoga petraea strain HO-Geo1, isolated from heavy-oil petroleum reservoir in Russia.</title>
        <authorList>
            <person name="Grouzdev D.S."/>
            <person name="Semenova E.M."/>
            <person name="Sokolova D.S."/>
            <person name="Tourova T.P."/>
            <person name="Poltaraus A.B."/>
            <person name="Nazina T.N."/>
        </authorList>
    </citation>
    <scope>NUCLEOTIDE SEQUENCE [LARGE SCALE GENOMIC DNA]</scope>
    <source>
        <strain evidence="4 6">HO-Geo1</strain>
    </source>
</reference>
<dbReference type="RefSeq" id="WP_091402078.1">
    <property type="nucleotide sequence ID" value="NZ_FMYV01000001.1"/>
</dbReference>
<dbReference type="GO" id="GO:0016810">
    <property type="term" value="F:hydrolase activity, acting on carbon-nitrogen (but not peptide) bonds"/>
    <property type="evidence" value="ECO:0007669"/>
    <property type="project" value="InterPro"/>
</dbReference>
<dbReference type="InterPro" id="IPR050287">
    <property type="entry name" value="MTA/SAH_deaminase"/>
</dbReference>
<dbReference type="OrthoDB" id="9807210at2"/>
<dbReference type="SUPFAM" id="SSF51556">
    <property type="entry name" value="Metallo-dependent hydrolases"/>
    <property type="match status" value="1"/>
</dbReference>
<organism evidence="3 5">
    <name type="scientific">Geotoga petraea</name>
    <dbReference type="NCBI Taxonomy" id="28234"/>
    <lineage>
        <taxon>Bacteria</taxon>
        <taxon>Thermotogati</taxon>
        <taxon>Thermotogota</taxon>
        <taxon>Thermotogae</taxon>
        <taxon>Petrotogales</taxon>
        <taxon>Petrotogaceae</taxon>
        <taxon>Geotoga</taxon>
    </lineage>
</organism>